<dbReference type="InterPro" id="IPR010994">
    <property type="entry name" value="RuvA_2-like"/>
</dbReference>
<dbReference type="KEGG" id="cthr:CTHT_0042150"/>
<feature type="binding site" evidence="12">
    <location>
        <position position="1316"/>
    </location>
    <ligand>
        <name>Ca(2+)</name>
        <dbReference type="ChEBI" id="CHEBI:29108"/>
    </ligand>
</feature>
<dbReference type="Pfam" id="PF01532">
    <property type="entry name" value="Glyco_hydro_47"/>
    <property type="match status" value="1"/>
</dbReference>
<dbReference type="GO" id="GO:0005783">
    <property type="term" value="C:endoplasmic reticulum"/>
    <property type="evidence" value="ECO:0007669"/>
    <property type="project" value="TreeGrafter"/>
</dbReference>
<feature type="compositionally biased region" description="Basic and acidic residues" evidence="15">
    <location>
        <begin position="232"/>
        <end position="242"/>
    </location>
</feature>
<dbReference type="eggNOG" id="KOG2841">
    <property type="taxonomic scope" value="Eukaryota"/>
</dbReference>
<keyword evidence="6 13" id="KW-1015">Disulfide bond</keyword>
<dbReference type="GO" id="GO:0005509">
    <property type="term" value="F:calcium ion binding"/>
    <property type="evidence" value="ECO:0007669"/>
    <property type="project" value="InterPro"/>
</dbReference>
<dbReference type="GO" id="GO:0005975">
    <property type="term" value="P:carbohydrate metabolic process"/>
    <property type="evidence" value="ECO:0007669"/>
    <property type="project" value="InterPro"/>
</dbReference>
<evidence type="ECO:0000256" key="9">
    <source>
        <dbReference type="ARBA" id="ARBA00047669"/>
    </source>
</evidence>
<evidence type="ECO:0000313" key="18">
    <source>
        <dbReference type="Proteomes" id="UP000008066"/>
    </source>
</evidence>
<dbReference type="RefSeq" id="XP_006694618.1">
    <property type="nucleotide sequence ID" value="XM_006694555.1"/>
</dbReference>
<dbReference type="NCBIfam" id="TIGR00597">
    <property type="entry name" value="rad10"/>
    <property type="match status" value="1"/>
</dbReference>
<keyword evidence="12" id="KW-0106">Calcium</keyword>
<reference evidence="17 18" key="1">
    <citation type="journal article" date="2011" name="Cell">
        <title>Insight into structure and assembly of the nuclear pore complex by utilizing the genome of a eukaryotic thermophile.</title>
        <authorList>
            <person name="Amlacher S."/>
            <person name="Sarges P."/>
            <person name="Flemming D."/>
            <person name="van Noort V."/>
            <person name="Kunze R."/>
            <person name="Devos D.P."/>
            <person name="Arumugam M."/>
            <person name="Bork P."/>
            <person name="Hurt E."/>
        </authorList>
    </citation>
    <scope>NUCLEOTIDE SEQUENCE [LARGE SCALE GENOMIC DNA]</scope>
    <source>
        <strain evidence="18">DSM 1495 / CBS 144.50 / IMI 039719</strain>
    </source>
</reference>
<dbReference type="CDD" id="cd22325">
    <property type="entry name" value="ERCC1_C-like"/>
    <property type="match status" value="1"/>
</dbReference>
<feature type="region of interest" description="Disordered" evidence="15">
    <location>
        <begin position="1"/>
        <end position="159"/>
    </location>
</feature>
<feature type="compositionally biased region" description="Polar residues" evidence="15">
    <location>
        <begin position="589"/>
        <end position="600"/>
    </location>
</feature>
<evidence type="ECO:0000256" key="1">
    <source>
        <dbReference type="ARBA" id="ARBA00001913"/>
    </source>
</evidence>
<dbReference type="InterPro" id="IPR050749">
    <property type="entry name" value="Glycosyl_Hydrolase_47"/>
</dbReference>
<dbReference type="InterPro" id="IPR047260">
    <property type="entry name" value="ERCC1-like_central_dom"/>
</dbReference>
<protein>
    <recommendedName>
        <fullName evidence="14">alpha-1,2-Mannosidase</fullName>
        <ecNumber evidence="14">3.2.1.-</ecNumber>
    </recommendedName>
</protein>
<dbReference type="PANTHER" id="PTHR11742:SF101">
    <property type="entry name" value="MANNOSYL-OLIGOSACCHARIDE ALPHA-1,2-MANNOSIDASE 1B"/>
    <property type="match status" value="1"/>
</dbReference>
<dbReference type="InterPro" id="IPR036026">
    <property type="entry name" value="Seven-hairpin_glycosidases"/>
</dbReference>
<gene>
    <name evidence="17" type="ORF">CTHT_0042150</name>
</gene>
<dbReference type="Gene3D" id="1.10.150.20">
    <property type="entry name" value="5' to 3' exonuclease, C-terminal subdomain"/>
    <property type="match status" value="1"/>
</dbReference>
<dbReference type="EC" id="3.2.1.-" evidence="14"/>
<dbReference type="EMBL" id="GL988043">
    <property type="protein sequence ID" value="EGS19733.1"/>
    <property type="molecule type" value="Genomic_DNA"/>
</dbReference>
<dbReference type="GO" id="GO:0004571">
    <property type="term" value="F:mannosyl-oligosaccharide 1,2-alpha-mannosidase activity"/>
    <property type="evidence" value="ECO:0007669"/>
    <property type="project" value="UniProtKB-EC"/>
</dbReference>
<feature type="region of interest" description="Disordered" evidence="15">
    <location>
        <begin position="767"/>
        <end position="803"/>
    </location>
</feature>
<comment type="similarity">
    <text evidence="3 14">Belongs to the glycosyl hydrolase 47 family.</text>
</comment>
<evidence type="ECO:0000256" key="11">
    <source>
        <dbReference type="PIRSR" id="PIRSR601382-1"/>
    </source>
</evidence>
<accession>G0SAG1</accession>
<dbReference type="InterPro" id="IPR011335">
    <property type="entry name" value="Restrct_endonuc-II-like"/>
</dbReference>
<keyword evidence="18" id="KW-1185">Reference proteome</keyword>
<dbReference type="Pfam" id="PF03834">
    <property type="entry name" value="Rad10"/>
    <property type="match status" value="1"/>
</dbReference>
<dbReference type="GO" id="GO:0016020">
    <property type="term" value="C:membrane"/>
    <property type="evidence" value="ECO:0007669"/>
    <property type="project" value="InterPro"/>
</dbReference>
<comment type="cofactor">
    <cofactor evidence="1 12">
        <name>Ca(2+)</name>
        <dbReference type="ChEBI" id="CHEBI:29108"/>
    </cofactor>
</comment>
<keyword evidence="7" id="KW-0325">Glycoprotein</keyword>
<feature type="disulfide bond" evidence="13">
    <location>
        <begin position="1121"/>
        <end position="1150"/>
    </location>
</feature>
<dbReference type="SUPFAM" id="SSF52980">
    <property type="entry name" value="Restriction endonuclease-like"/>
    <property type="match status" value="1"/>
</dbReference>
<evidence type="ECO:0000256" key="5">
    <source>
        <dbReference type="ARBA" id="ARBA00022801"/>
    </source>
</evidence>
<dbReference type="Gene3D" id="1.50.10.10">
    <property type="match status" value="1"/>
</dbReference>
<evidence type="ECO:0000256" key="6">
    <source>
        <dbReference type="ARBA" id="ARBA00023157"/>
    </source>
</evidence>
<feature type="compositionally biased region" description="Polar residues" evidence="15">
    <location>
        <begin position="23"/>
        <end position="58"/>
    </location>
</feature>
<evidence type="ECO:0000256" key="10">
    <source>
        <dbReference type="ARBA" id="ARBA00048605"/>
    </source>
</evidence>
<evidence type="ECO:0000256" key="15">
    <source>
        <dbReference type="SAM" id="MobiDB-lite"/>
    </source>
</evidence>
<feature type="compositionally biased region" description="Low complexity" evidence="15">
    <location>
        <begin position="564"/>
        <end position="587"/>
    </location>
</feature>
<dbReference type="HOGENOM" id="CLU_259199_0_0_1"/>
<feature type="region of interest" description="Disordered" evidence="15">
    <location>
        <begin position="320"/>
        <end position="376"/>
    </location>
</feature>
<comment type="catalytic activity">
    <reaction evidence="10">
        <text>N(4)-(alpha-D-Man-(1-&gt;2)-alpha-D-Man-(1-&gt;2)-alpha-D-Man-(1-&gt;3)-[alpha-D-Man-(1-&gt;2)-alpha-D-Man-(1-&gt;3)-[alpha-D-Man-(1-&gt;2)-alpha-D-Man-(1-&gt;6)]-alpha-D-Man-(1-&gt;6)]-beta-D-Man-(1-&gt;4)-beta-D-GlcNAc-(1-&gt;4)-beta-D-GlcNAc)-L-asparaginyl-[protein] (N-glucan mannose isomer 9A1,2,3B1,2,3) + 4 H2O = N(4)-(alpha-D-Man-(1-&gt;3)-[alpha-D-Man-(1-&gt;3)-[alpha-D-Man-(1-&gt;6)]-alpha-D-Man-(1-&gt;6)]-beta-D-Man-(1-&gt;4)-beta-D-GlcNAc-(1-&gt;4)-beta-D-GlcNAc)-L-asparaginyl-[protein] (N-glucan mannose isomer 5A1,2) + 4 beta-D-mannose</text>
        <dbReference type="Rhea" id="RHEA:56008"/>
        <dbReference type="Rhea" id="RHEA-COMP:14356"/>
        <dbReference type="Rhea" id="RHEA-COMP:14367"/>
        <dbReference type="ChEBI" id="CHEBI:15377"/>
        <dbReference type="ChEBI" id="CHEBI:28563"/>
        <dbReference type="ChEBI" id="CHEBI:59087"/>
        <dbReference type="ChEBI" id="CHEBI:139493"/>
        <dbReference type="EC" id="3.2.1.113"/>
    </reaction>
</comment>
<comment type="pathway">
    <text evidence="2">Protein modification; protein glycosylation.</text>
</comment>
<name>G0SAG1_CHATD</name>
<feature type="region of interest" description="Disordered" evidence="15">
    <location>
        <begin position="534"/>
        <end position="603"/>
    </location>
</feature>
<feature type="compositionally biased region" description="Basic and acidic residues" evidence="15">
    <location>
        <begin position="778"/>
        <end position="789"/>
    </location>
</feature>
<dbReference type="GO" id="GO:0006302">
    <property type="term" value="P:double-strand break repair"/>
    <property type="evidence" value="ECO:0007669"/>
    <property type="project" value="UniProtKB-ARBA"/>
</dbReference>
<dbReference type="FunFam" id="1.50.10.10:FF:000047">
    <property type="entry name" value="Mannosyl-oligosaccharide alpha-1,2-mannosidase"/>
    <property type="match status" value="1"/>
</dbReference>
<evidence type="ECO:0000256" key="8">
    <source>
        <dbReference type="ARBA" id="ARBA00023295"/>
    </source>
</evidence>
<dbReference type="OrthoDB" id="8118055at2759"/>
<feature type="region of interest" description="Disordered" evidence="15">
    <location>
        <begin position="177"/>
        <end position="253"/>
    </location>
</feature>
<dbReference type="Gene3D" id="3.40.50.10130">
    <property type="match status" value="1"/>
</dbReference>
<dbReference type="UniPathway" id="UPA00378"/>
<keyword evidence="12" id="KW-0479">Metal-binding</keyword>
<keyword evidence="4" id="KW-0732">Signal</keyword>
<dbReference type="GO" id="GO:0036503">
    <property type="term" value="P:ERAD pathway"/>
    <property type="evidence" value="ECO:0007669"/>
    <property type="project" value="UniProtKB-ARBA"/>
</dbReference>
<evidence type="ECO:0000256" key="4">
    <source>
        <dbReference type="ARBA" id="ARBA00022729"/>
    </source>
</evidence>
<dbReference type="SUPFAM" id="SSF48225">
    <property type="entry name" value="Seven-hairpin glycosidases"/>
    <property type="match status" value="1"/>
</dbReference>
<feature type="compositionally biased region" description="Pro residues" evidence="15">
    <location>
        <begin position="330"/>
        <end position="341"/>
    </location>
</feature>
<organism evidence="18">
    <name type="scientific">Chaetomium thermophilum (strain DSM 1495 / CBS 144.50 / IMI 039719)</name>
    <name type="common">Thermochaetoides thermophila</name>
    <dbReference type="NCBI Taxonomy" id="759272"/>
    <lineage>
        <taxon>Eukaryota</taxon>
        <taxon>Fungi</taxon>
        <taxon>Dikarya</taxon>
        <taxon>Ascomycota</taxon>
        <taxon>Pezizomycotina</taxon>
        <taxon>Sordariomycetes</taxon>
        <taxon>Sordariomycetidae</taxon>
        <taxon>Sordariales</taxon>
        <taxon>Chaetomiaceae</taxon>
        <taxon>Thermochaetoides</taxon>
    </lineage>
</organism>
<evidence type="ECO:0000256" key="13">
    <source>
        <dbReference type="PIRSR" id="PIRSR601382-3"/>
    </source>
</evidence>
<evidence type="ECO:0000256" key="2">
    <source>
        <dbReference type="ARBA" id="ARBA00004922"/>
    </source>
</evidence>
<dbReference type="Proteomes" id="UP000008066">
    <property type="component" value="Unassembled WGS sequence"/>
</dbReference>
<feature type="domain" description="ERCC1-like central" evidence="16">
    <location>
        <begin position="614"/>
        <end position="686"/>
    </location>
</feature>
<feature type="active site" description="Proton donor" evidence="11">
    <location>
        <position position="910"/>
    </location>
</feature>
<keyword evidence="5 14" id="KW-0378">Hydrolase</keyword>
<dbReference type="InterPro" id="IPR001382">
    <property type="entry name" value="Glyco_hydro_47"/>
</dbReference>
<feature type="compositionally biased region" description="Acidic residues" evidence="15">
    <location>
        <begin position="204"/>
        <end position="213"/>
    </location>
</feature>
<feature type="compositionally biased region" description="Basic residues" evidence="15">
    <location>
        <begin position="768"/>
        <end position="777"/>
    </location>
</feature>
<dbReference type="SUPFAM" id="SSF47781">
    <property type="entry name" value="RuvA domain 2-like"/>
    <property type="match status" value="1"/>
</dbReference>
<feature type="active site" description="Proton donor" evidence="11">
    <location>
        <position position="1164"/>
    </location>
</feature>
<feature type="active site" evidence="11">
    <location>
        <position position="1208"/>
    </location>
</feature>
<feature type="active site" evidence="11">
    <location>
        <position position="1056"/>
    </location>
</feature>
<evidence type="ECO:0000313" key="17">
    <source>
        <dbReference type="EMBL" id="EGS19733.1"/>
    </source>
</evidence>
<dbReference type="GeneID" id="18258253"/>
<dbReference type="eggNOG" id="KOG2431">
    <property type="taxonomic scope" value="Eukaryota"/>
</dbReference>
<keyword evidence="8 14" id="KW-0326">Glycosidase</keyword>
<dbReference type="InterPro" id="IPR012341">
    <property type="entry name" value="6hp_glycosidase-like_sf"/>
</dbReference>
<evidence type="ECO:0000259" key="16">
    <source>
        <dbReference type="Pfam" id="PF03834"/>
    </source>
</evidence>
<comment type="catalytic activity">
    <reaction evidence="9">
        <text>N(4)-(alpha-D-Man-(1-&gt;2)-alpha-D-Man-(1-&gt;2)-alpha-D-Man-(1-&gt;3)-[alpha-D-Man-(1-&gt;3)-[alpha-D-Man-(1-&gt;2)-alpha-D-Man-(1-&gt;6)]-alpha-D-Man-(1-&gt;6)]-beta-D-Man-(1-&gt;4)-beta-D-GlcNAc-(1-&gt;4)-beta-D-GlcNAc)-L-asparaginyl-[protein] (N-glucan mannose isomer 8A1,2,3B1,3) + 3 H2O = N(4)-(alpha-D-Man-(1-&gt;3)-[alpha-D-Man-(1-&gt;3)-[alpha-D-Man-(1-&gt;6)]-alpha-D-Man-(1-&gt;6)]-beta-D-Man-(1-&gt;4)-beta-D-GlcNAc-(1-&gt;4)-beta-D-GlcNAc)-L-asparaginyl-[protein] (N-glucan mannose isomer 5A1,2) + 3 beta-D-mannose</text>
        <dbReference type="Rhea" id="RHEA:56028"/>
        <dbReference type="Rhea" id="RHEA-COMP:14358"/>
        <dbReference type="Rhea" id="RHEA-COMP:14367"/>
        <dbReference type="ChEBI" id="CHEBI:15377"/>
        <dbReference type="ChEBI" id="CHEBI:28563"/>
        <dbReference type="ChEBI" id="CHEBI:59087"/>
        <dbReference type="ChEBI" id="CHEBI:60628"/>
        <dbReference type="EC" id="3.2.1.113"/>
    </reaction>
</comment>
<proteinExistence type="inferred from homology"/>
<sequence>MESNKEVKGQKLRKKLQKGVGRQNSIASRFGLGSSSQTTSASTPNPSDTSSNASSTKPRLSLPGTRDIKKIKHGRLRSPPLPSDFDSPREPPPPVPKLPRIITGNFPPSPKRPILLSRSATDTSAAREKRRRAKTPFLSISRHDQDITPPPVSAPIRSLEGRTSSVDLIADQYGAVLGVRRRNNQPDKPPFPRRSEHTGGDSGGYEEDDETDGAEMLQYLPAKAFVPPAGRHSSEYVRHSEHQPGWGGEPKHLSTRESLIAQHSPRSGNDAAATISPTSTVISDDGTLVSCEEEPMYFKPVSFDSDSGPEGEVKLVVSTKPPELTDVPPFVGPPPTKPLPATPKTRSRSGSKPMLRPQQAGEQLVRGTRAQSSQDDVGDNLSLQICIDLLTRELSSAVSMAQRRSSSQQQGELSKGTAALQVWVMIEAYERLRERLLSGERHSEERSKQLDGVFNLWMRALYGVYDGLAKGEVLWGGVDLADGKSGSVEPSSNTFGAFAFILREIIIEGNDMDDDDFGADEEFLAALAAVPQPQPSAPVGQRPYQLAPKVQQPTAQRLDKPPQSNAAASATSASSGQQPPKVTQPKPQNLPSRSSGSTILVSPRQKGNPVLTCLNLKYHRLHPEYIYTRIRNLQGKYNLRILLVLVDIPNHEDALRELTKTSVVNNVTIILTWSAAEAARYLELYKSYEHAGFSAIKGQQATGYAERLVEFVTVPRTVNKADAVALVATFGTLRNAINADPEQISMVSGWGEKKVKAWCRAVEQPFRGGRKPTKRKAAVKDSSKDKRNTEIQQQSAEAEPFRSSENCMPSSVLLALLATVYAAPSKLKSPEYLVHSQRAEAIKEAFQVSWDGYYKHAFPHDSLTPLNNAWWDDSTAIIMEKWDVVEQILDFVPKIDFDRSNTANDISLFETTIRYLGGLISGYDLLTGPFADRFKGDSRVDALLSQAKHLADNLKVAFDTPSGIPDNNLYFSPPRRAGRETNGLATTGTLVLEWTRLSDLTGDPEYAQLAQKAESYLLFPEPKDVGEPFPGLLGTHVRLSDGEFVDGNGGWGAETDSFYEYLIKMYLYDPERFGEYKDRWVKAADSSLIHLVSHPSSKPELTFLAEWRGKELNYYGQHLACFNGGNFILGGLMLLNQSYIMLGLALTDGCHATYAGTPTGIGPELFGWEDLVRTRNTSHNPGPPVEQKEFYDRNGFWIRNGQYALRPEVIESYYYAYRATGDRRYQEWAWDAFKAINATCRVGSGYSGVTNVGAPGGGAFNNFQESFWLAETLKYSYLIQAEVGFFPEYLEDCADDKQDGPWDVKADRTNQFVFNTEAHPIRLAKGKER</sequence>
<evidence type="ECO:0000256" key="14">
    <source>
        <dbReference type="RuleBase" id="RU361193"/>
    </source>
</evidence>
<evidence type="ECO:0000256" key="12">
    <source>
        <dbReference type="PIRSR" id="PIRSR601382-2"/>
    </source>
</evidence>
<dbReference type="PANTHER" id="PTHR11742">
    <property type="entry name" value="MANNOSYL-OLIGOSACCHARIDE ALPHA-1,2-MANNOSIDASE-RELATED"/>
    <property type="match status" value="1"/>
</dbReference>
<evidence type="ECO:0000256" key="3">
    <source>
        <dbReference type="ARBA" id="ARBA00007658"/>
    </source>
</evidence>
<evidence type="ECO:0000256" key="7">
    <source>
        <dbReference type="ARBA" id="ARBA00023180"/>
    </source>
</evidence>
<dbReference type="PRINTS" id="PR00747">
    <property type="entry name" value="GLYHDRLASE47"/>
</dbReference>